<dbReference type="Proteomes" id="UP000516437">
    <property type="component" value="Chromosome 4"/>
</dbReference>
<name>A0A6A1VV23_9ROSI</name>
<accession>A0A6A1VV23</accession>
<evidence type="ECO:0000313" key="1">
    <source>
        <dbReference type="EMBL" id="KAB1215767.1"/>
    </source>
</evidence>
<keyword evidence="2" id="KW-1185">Reference proteome</keyword>
<comment type="caution">
    <text evidence="1">The sequence shown here is derived from an EMBL/GenBank/DDBJ whole genome shotgun (WGS) entry which is preliminary data.</text>
</comment>
<dbReference type="AlphaFoldDB" id="A0A6A1VV23"/>
<reference evidence="1 2" key="1">
    <citation type="journal article" date="2019" name="Plant Biotechnol. J.">
        <title>The red bayberry genome and genetic basis of sex determination.</title>
        <authorList>
            <person name="Jia H.M."/>
            <person name="Jia H.J."/>
            <person name="Cai Q.L."/>
            <person name="Wang Y."/>
            <person name="Zhao H.B."/>
            <person name="Yang W.F."/>
            <person name="Wang G.Y."/>
            <person name="Li Y.H."/>
            <person name="Zhan D.L."/>
            <person name="Shen Y.T."/>
            <person name="Niu Q.F."/>
            <person name="Chang L."/>
            <person name="Qiu J."/>
            <person name="Zhao L."/>
            <person name="Xie H.B."/>
            <person name="Fu W.Y."/>
            <person name="Jin J."/>
            <person name="Li X.W."/>
            <person name="Jiao Y."/>
            <person name="Zhou C.C."/>
            <person name="Tu T."/>
            <person name="Chai C.Y."/>
            <person name="Gao J.L."/>
            <person name="Fan L.J."/>
            <person name="van de Weg E."/>
            <person name="Wang J.Y."/>
            <person name="Gao Z.S."/>
        </authorList>
    </citation>
    <scope>NUCLEOTIDE SEQUENCE [LARGE SCALE GENOMIC DNA]</scope>
    <source>
        <tissue evidence="1">Leaves</tissue>
    </source>
</reference>
<proteinExistence type="predicted"/>
<sequence>MQLSPAGDGSLMAKGLKDSLVIQQMVPLKDKSQLRQESCQPKGGDADIALALVTKCQSTKERQEFPPGLQCYPQLDGVWKQSMGNSSWCQAETKCGPKQNLSGLIASEETLHSSNVQELDHTESGVRTQLLRQGLARNYEGACASFANICEGVHGNFDITQERKRYANRWR</sequence>
<dbReference type="EMBL" id="RXIC02000022">
    <property type="protein sequence ID" value="KAB1215767.1"/>
    <property type="molecule type" value="Genomic_DNA"/>
</dbReference>
<organism evidence="1 2">
    <name type="scientific">Morella rubra</name>
    <name type="common">Chinese bayberry</name>
    <dbReference type="NCBI Taxonomy" id="262757"/>
    <lineage>
        <taxon>Eukaryota</taxon>
        <taxon>Viridiplantae</taxon>
        <taxon>Streptophyta</taxon>
        <taxon>Embryophyta</taxon>
        <taxon>Tracheophyta</taxon>
        <taxon>Spermatophyta</taxon>
        <taxon>Magnoliopsida</taxon>
        <taxon>eudicotyledons</taxon>
        <taxon>Gunneridae</taxon>
        <taxon>Pentapetalae</taxon>
        <taxon>rosids</taxon>
        <taxon>fabids</taxon>
        <taxon>Fagales</taxon>
        <taxon>Myricaceae</taxon>
        <taxon>Morella</taxon>
    </lineage>
</organism>
<gene>
    <name evidence="1" type="ORF">CJ030_MR4G003029</name>
</gene>
<protein>
    <submittedName>
        <fullName evidence="1">Uncharacterized protein</fullName>
    </submittedName>
</protein>
<evidence type="ECO:0000313" key="2">
    <source>
        <dbReference type="Proteomes" id="UP000516437"/>
    </source>
</evidence>